<sequence length="498" mass="50489">VAAQSCCEKEQKPQQGEMPAGPKNEVASAPGDTRGTENPNPGALVPTVSSNPSPSGGGAPRGGTAGSSSCKMAAAGAISLTGEDPGPPSVDGVQEGGRPDLHGGGSPHAELSCVVPRMGQGVQTVPVLSGAAVWQAARGAGQRPTQTTSPGKGRGRKRPSGEEASRSLKLPRRCLFSGAAVSPWSASSPPSSPRSEPSSCGPALRSQAVRAGPALCRRATQSGPAVRSRPAHRRRRASAPGPASRRRASEPGPAIDSHSSPPDPALRRRRASAPGPAHRRRRASAPGPASRRRASGPPGPALRPVLRGRASGPSPTLGSRAAQLGPTLQSSSTTPGFVLWSPATQGRSAPSSHPSPPGLNGQSPPSSPGVALRRLVFQSSSSSSDSEVPNLASQQVWHAVRMRASSPSPPGPYGESSSSSFSSSAAALWFPDQSTSSSPTAFSGRSSPRFPGLSSISIPSPASLRHMLLPDFEALSLLSSGEPAEIGSMPPSPTSPML</sequence>
<dbReference type="PANTHER" id="PTHR22467">
    <property type="entry name" value="EZH INHIBITORY PROTEIN-RELATED"/>
    <property type="match status" value="1"/>
</dbReference>
<organism evidence="2">
    <name type="scientific">Balaenoptera musculus</name>
    <name type="common">Blue whale</name>
    <dbReference type="NCBI Taxonomy" id="9771"/>
    <lineage>
        <taxon>Eukaryota</taxon>
        <taxon>Metazoa</taxon>
        <taxon>Chordata</taxon>
        <taxon>Craniata</taxon>
        <taxon>Vertebrata</taxon>
        <taxon>Euteleostomi</taxon>
        <taxon>Mammalia</taxon>
        <taxon>Eutheria</taxon>
        <taxon>Laurasiatheria</taxon>
        <taxon>Artiodactyla</taxon>
        <taxon>Whippomorpha</taxon>
        <taxon>Cetacea</taxon>
        <taxon>Mysticeti</taxon>
        <taxon>Balaenopteridae</taxon>
        <taxon>Balaenoptera</taxon>
    </lineage>
</organism>
<evidence type="ECO:0000313" key="2">
    <source>
        <dbReference type="Ensembl" id="ENSBMSP00010023311.1"/>
    </source>
</evidence>
<evidence type="ECO:0000256" key="1">
    <source>
        <dbReference type="SAM" id="MobiDB-lite"/>
    </source>
</evidence>
<evidence type="ECO:0008006" key="3">
    <source>
        <dbReference type="Google" id="ProtNLM"/>
    </source>
</evidence>
<accession>A0A8C0DLD8</accession>
<dbReference type="OMA" id="IRRCTAQ"/>
<feature type="compositionally biased region" description="Basic residues" evidence="1">
    <location>
        <begin position="267"/>
        <end position="283"/>
    </location>
</feature>
<feature type="compositionally biased region" description="Polar residues" evidence="1">
    <location>
        <begin position="432"/>
        <end position="446"/>
    </location>
</feature>
<feature type="compositionally biased region" description="Polar residues" evidence="1">
    <location>
        <begin position="326"/>
        <end position="335"/>
    </location>
</feature>
<feature type="compositionally biased region" description="Gly residues" evidence="1">
    <location>
        <begin position="55"/>
        <end position="65"/>
    </location>
</feature>
<protein>
    <recommendedName>
        <fullName evidence="3">EZH inhibitory protein</fullName>
    </recommendedName>
</protein>
<feature type="compositionally biased region" description="Polar residues" evidence="1">
    <location>
        <begin position="342"/>
        <end position="352"/>
    </location>
</feature>
<dbReference type="AlphaFoldDB" id="A0A8C0DLD8"/>
<dbReference type="GeneTree" id="ENSGT00390000008621"/>
<feature type="compositionally biased region" description="Low complexity" evidence="1">
    <location>
        <begin position="177"/>
        <end position="199"/>
    </location>
</feature>
<proteinExistence type="predicted"/>
<name>A0A8C0DLD8_BALMU</name>
<feature type="compositionally biased region" description="Low complexity" evidence="1">
    <location>
        <begin position="45"/>
        <end position="54"/>
    </location>
</feature>
<dbReference type="InterPro" id="IPR052882">
    <property type="entry name" value="EZH_Inhibitor"/>
</dbReference>
<reference evidence="2" key="1">
    <citation type="submission" date="2023-09" db="UniProtKB">
        <authorList>
            <consortium name="Ensembl"/>
        </authorList>
    </citation>
    <scope>IDENTIFICATION</scope>
</reference>
<dbReference type="GO" id="GO:0005634">
    <property type="term" value="C:nucleus"/>
    <property type="evidence" value="ECO:0007669"/>
    <property type="project" value="TreeGrafter"/>
</dbReference>
<feature type="region of interest" description="Disordered" evidence="1">
    <location>
        <begin position="432"/>
        <end position="456"/>
    </location>
</feature>
<dbReference type="Ensembl" id="ENSBMST00010025689.1">
    <property type="protein sequence ID" value="ENSBMSP00010023311.1"/>
    <property type="gene ID" value="ENSBMSG00010016957.1"/>
</dbReference>
<dbReference type="PANTHER" id="PTHR22467:SF1">
    <property type="entry name" value="EZH INHIBITORY PROTEIN"/>
    <property type="match status" value="1"/>
</dbReference>
<feature type="region of interest" description="Disordered" evidence="1">
    <location>
        <begin position="1"/>
        <end position="111"/>
    </location>
</feature>
<feature type="region of interest" description="Disordered" evidence="1">
    <location>
        <begin position="135"/>
        <end position="392"/>
    </location>
</feature>